<dbReference type="RefSeq" id="WP_079208665.1">
    <property type="nucleotide sequence ID" value="NZ_MVGR01000004.1"/>
</dbReference>
<protein>
    <recommendedName>
        <fullName evidence="3">L-2-amino-thiazoline-4-carboxylic acid hydrolase</fullName>
    </recommendedName>
</protein>
<dbReference type="AlphaFoldDB" id="A0A1V4BSX4"/>
<dbReference type="Proteomes" id="UP000189835">
    <property type="component" value="Unassembled WGS sequence"/>
</dbReference>
<evidence type="ECO:0000313" key="2">
    <source>
        <dbReference type="Proteomes" id="UP000189835"/>
    </source>
</evidence>
<gene>
    <name evidence="1" type="ORF">B1L04_16435</name>
</gene>
<proteinExistence type="predicted"/>
<sequence length="207" mass="23987">MITNTQIQRAIRFATPIVASRFDNQKTEIIISAMKANYQEIGVEAPEFRSAFNQMTLKIAVDVLAFYRALLTELPKSEALELIHPFVNNWMDGQFDCWIARFGYANRAIHLLYRRRWFDDVNRADEPDGQKFEFLPPSGNLFYGVNVIRCGLVKFLTKMGAAELTPYICRGDFHIQKYLPKGIMFKRTQVIAEGGDCCDFRYYVDEQ</sequence>
<dbReference type="EMBL" id="MVGR01000004">
    <property type="protein sequence ID" value="OPF17536.1"/>
    <property type="molecule type" value="Genomic_DNA"/>
</dbReference>
<reference evidence="1 2" key="1">
    <citation type="submission" date="2017-02" db="EMBL/GenBank/DDBJ databases">
        <title>Genome sequence of Microcystis aeruginosa KW.</title>
        <authorList>
            <person name="Oh H.-M."/>
            <person name="Ahn C.-Y."/>
            <person name="Jeong H."/>
            <person name="Srivastava A."/>
            <person name="Lee H.-G."/>
            <person name="Kang S.-R."/>
        </authorList>
    </citation>
    <scope>NUCLEOTIDE SEQUENCE [LARGE SCALE GENOMIC DNA]</scope>
    <source>
        <strain evidence="1 2">KW</strain>
    </source>
</reference>
<dbReference type="InterPro" id="IPR026002">
    <property type="entry name" value="ATC_hydrolase-like"/>
</dbReference>
<name>A0A1V4BSX4_MICAE</name>
<evidence type="ECO:0000313" key="1">
    <source>
        <dbReference type="EMBL" id="OPF17536.1"/>
    </source>
</evidence>
<dbReference type="Pfam" id="PF14196">
    <property type="entry name" value="ATC_hydrolase"/>
    <property type="match status" value="1"/>
</dbReference>
<accession>A0A1V4BSX4</accession>
<comment type="caution">
    <text evidence="1">The sequence shown here is derived from an EMBL/GenBank/DDBJ whole genome shotgun (WGS) entry which is preliminary data.</text>
</comment>
<organism evidence="1 2">
    <name type="scientific">Microcystis aeruginosa KW</name>
    <dbReference type="NCBI Taxonomy" id="1960155"/>
    <lineage>
        <taxon>Bacteria</taxon>
        <taxon>Bacillati</taxon>
        <taxon>Cyanobacteriota</taxon>
        <taxon>Cyanophyceae</taxon>
        <taxon>Oscillatoriophycideae</taxon>
        <taxon>Chroococcales</taxon>
        <taxon>Microcystaceae</taxon>
        <taxon>Microcystis</taxon>
    </lineage>
</organism>
<evidence type="ECO:0008006" key="3">
    <source>
        <dbReference type="Google" id="ProtNLM"/>
    </source>
</evidence>